<dbReference type="Gene3D" id="3.30.980.10">
    <property type="entry name" value="Threonyl-trna Synthetase, Chain A, domain 2"/>
    <property type="match status" value="1"/>
</dbReference>
<dbReference type="OrthoDB" id="6396444at2"/>
<evidence type="ECO:0000313" key="1">
    <source>
        <dbReference type="EMBL" id="PRY19902.1"/>
    </source>
</evidence>
<keyword evidence="1" id="KW-0030">Aminoacyl-tRNA synthetase</keyword>
<gene>
    <name evidence="1" type="ORF">CLV70_12727</name>
</gene>
<reference evidence="1 2" key="1">
    <citation type="submission" date="2018-03" db="EMBL/GenBank/DDBJ databases">
        <title>Genomic Encyclopedia of Archaeal and Bacterial Type Strains, Phase II (KMG-II): from individual species to whole genera.</title>
        <authorList>
            <person name="Goeker M."/>
        </authorList>
    </citation>
    <scope>NUCLEOTIDE SEQUENCE [LARGE SCALE GENOMIC DNA]</scope>
    <source>
        <strain evidence="1 2">DSM 45348</strain>
    </source>
</reference>
<dbReference type="Proteomes" id="UP000239209">
    <property type="component" value="Unassembled WGS sequence"/>
</dbReference>
<proteinExistence type="predicted"/>
<dbReference type="RefSeq" id="WP_106130857.1">
    <property type="nucleotide sequence ID" value="NZ_PVZG01000027.1"/>
</dbReference>
<accession>A0A2T0RFI8</accession>
<dbReference type="EMBL" id="PVZG01000027">
    <property type="protein sequence ID" value="PRY19902.1"/>
    <property type="molecule type" value="Genomic_DNA"/>
</dbReference>
<evidence type="ECO:0000313" key="2">
    <source>
        <dbReference type="Proteomes" id="UP000239209"/>
    </source>
</evidence>
<dbReference type="AlphaFoldDB" id="A0A2T0RFI8"/>
<name>A0A2T0RFI8_9ACTN</name>
<organism evidence="1 2">
    <name type="scientific">Pseudosporangium ferrugineum</name>
    <dbReference type="NCBI Taxonomy" id="439699"/>
    <lineage>
        <taxon>Bacteria</taxon>
        <taxon>Bacillati</taxon>
        <taxon>Actinomycetota</taxon>
        <taxon>Actinomycetes</taxon>
        <taxon>Micromonosporales</taxon>
        <taxon>Micromonosporaceae</taxon>
        <taxon>Pseudosporangium</taxon>
    </lineage>
</organism>
<keyword evidence="2" id="KW-1185">Reference proteome</keyword>
<dbReference type="GO" id="GO:0000166">
    <property type="term" value="F:nucleotide binding"/>
    <property type="evidence" value="ECO:0007669"/>
    <property type="project" value="InterPro"/>
</dbReference>
<comment type="caution">
    <text evidence="1">The sequence shown here is derived from an EMBL/GenBank/DDBJ whole genome shotgun (WGS) entry which is preliminary data.</text>
</comment>
<sequence>MPENTLVTFPAGELTEETTIRLTVPVGDRHGIVCATTPFHPIDHTWPDQPADRGTLTVGGQALAVEDCVIGAAPRDGSVPISTGDDIEVRRGDPDWNWYVVHVVAADPGAMPGERVGLEVDPIWRHGVSAGHTMCELVGLALNRQLAGRWTKPVKQDALGHPDFDKLAITRSRIQPTGSVDHYRLGKSLRRKGFSADRLATELPELQAGINAVMERWVAEDAPVGVETEGPGVDAMRTFCCGLSDGAVRVPCGGTHVTRTGKIGFTKVSLILSDDGSELRMDAERQLP</sequence>
<keyword evidence="1" id="KW-0436">Ligase</keyword>
<dbReference type="GO" id="GO:0004812">
    <property type="term" value="F:aminoacyl-tRNA ligase activity"/>
    <property type="evidence" value="ECO:0007669"/>
    <property type="project" value="UniProtKB-KW"/>
</dbReference>
<protein>
    <submittedName>
        <fullName evidence="1">Alanyl-tRNA synthetase</fullName>
    </submittedName>
</protein>
<dbReference type="SUPFAM" id="SSF55186">
    <property type="entry name" value="ThrRS/AlaRS common domain"/>
    <property type="match status" value="1"/>
</dbReference>
<dbReference type="InterPro" id="IPR018163">
    <property type="entry name" value="Thr/Ala-tRNA-synth_IIc_edit"/>
</dbReference>